<dbReference type="SMART" id="SM00458">
    <property type="entry name" value="RICIN"/>
    <property type="match status" value="1"/>
</dbReference>
<feature type="compositionally biased region" description="Basic residues" evidence="1">
    <location>
        <begin position="273"/>
        <end position="284"/>
    </location>
</feature>
<feature type="compositionally biased region" description="Polar residues" evidence="1">
    <location>
        <begin position="31"/>
        <end position="47"/>
    </location>
</feature>
<dbReference type="Pfam" id="PF14200">
    <property type="entry name" value="RicinB_lectin_2"/>
    <property type="match status" value="1"/>
</dbReference>
<organism evidence="4 5">
    <name type="scientific">Streptomyces milbemycinicus</name>
    <dbReference type="NCBI Taxonomy" id="476552"/>
    <lineage>
        <taxon>Bacteria</taxon>
        <taxon>Bacillati</taxon>
        <taxon>Actinomycetota</taxon>
        <taxon>Actinomycetes</taxon>
        <taxon>Kitasatosporales</taxon>
        <taxon>Streptomycetaceae</taxon>
        <taxon>Streptomyces</taxon>
    </lineage>
</organism>
<evidence type="ECO:0000256" key="1">
    <source>
        <dbReference type="SAM" id="MobiDB-lite"/>
    </source>
</evidence>
<keyword evidence="2" id="KW-0472">Membrane</keyword>
<name>A0ABW8LFX7_9ACTN</name>
<sequence length="484" mass="48823">MTDQHRAGGAETPNGRSAAGFASRAPESTPARGSSPASDEGSSTSPDAASIEEHLTGKKTSATSSSASTPTRATTAKDDGEESTSGSAAGEKPATGKQTATRGGPATGPTAEPESEAPDTTAPETTGTSGKPKASKARGGHDEAAAPVGESATGTPSESGTRAGTSGRGKGAIATASGDGRSGGAATATAAAAGSGGDSPDADAGFPGRPKKPLLAGAAMAGAILIAVPLLIMATGKDDDDSKKVASSSSADTVLDDDGSKSGAFVAESPSPKKSKAKKDKKSKSSPSASPAKEKAAAPPPPPSPSASAKAKEKARPAVGKKPAGNLPAVLTRVLIKNNTNGTCVDIPGNTSGSPDGPAAQSWCNSSADDNQLWNVEKKYNSAGPGGAPLFQIRNVMDSMCLDLPGYGAAGNAQKVTEFPCNGTTNDNQLWWLDKQADGRFWIRNFASNNQCLDSYKMDESLDLIIWPCAPENLNNHEWYFTRH</sequence>
<comment type="caution">
    <text evidence="4">The sequence shown here is derived from an EMBL/GenBank/DDBJ whole genome shotgun (WGS) entry which is preliminary data.</text>
</comment>
<dbReference type="Proteomes" id="UP001620295">
    <property type="component" value="Unassembled WGS sequence"/>
</dbReference>
<keyword evidence="5" id="KW-1185">Reference proteome</keyword>
<feature type="compositionally biased region" description="Polar residues" evidence="1">
    <location>
        <begin position="152"/>
        <end position="164"/>
    </location>
</feature>
<dbReference type="EMBL" id="JBJDQH010000002">
    <property type="protein sequence ID" value="MFK4264448.1"/>
    <property type="molecule type" value="Genomic_DNA"/>
</dbReference>
<feature type="compositionally biased region" description="Low complexity" evidence="1">
    <location>
        <begin position="99"/>
        <end position="112"/>
    </location>
</feature>
<dbReference type="PROSITE" id="PS50231">
    <property type="entry name" value="RICIN_B_LECTIN"/>
    <property type="match status" value="1"/>
</dbReference>
<feature type="domain" description="Ricin B lectin" evidence="3">
    <location>
        <begin position="332"/>
        <end position="482"/>
    </location>
</feature>
<reference evidence="4 5" key="1">
    <citation type="submission" date="2024-11" db="EMBL/GenBank/DDBJ databases">
        <title>The Natural Products Discovery Center: Release of the First 8490 Sequenced Strains for Exploring Actinobacteria Biosynthetic Diversity.</title>
        <authorList>
            <person name="Kalkreuter E."/>
            <person name="Kautsar S.A."/>
            <person name="Yang D."/>
            <person name="Bader C.D."/>
            <person name="Teijaro C.N."/>
            <person name="Fluegel L."/>
            <person name="Davis C.M."/>
            <person name="Simpson J.R."/>
            <person name="Lauterbach L."/>
            <person name="Steele A.D."/>
            <person name="Gui C."/>
            <person name="Meng S."/>
            <person name="Li G."/>
            <person name="Viehrig K."/>
            <person name="Ye F."/>
            <person name="Su P."/>
            <person name="Kiefer A.F."/>
            <person name="Nichols A."/>
            <person name="Cepeda A.J."/>
            <person name="Yan W."/>
            <person name="Fan B."/>
            <person name="Jiang Y."/>
            <person name="Adhikari A."/>
            <person name="Zheng C.-J."/>
            <person name="Schuster L."/>
            <person name="Cowan T.M."/>
            <person name="Smanski M.J."/>
            <person name="Chevrette M.G."/>
            <person name="De Carvalho L.P.S."/>
            <person name="Shen B."/>
        </authorList>
    </citation>
    <scope>NUCLEOTIDE SEQUENCE [LARGE SCALE GENOMIC DNA]</scope>
    <source>
        <strain evidence="4 5">NPDC020863</strain>
    </source>
</reference>
<dbReference type="InterPro" id="IPR000772">
    <property type="entry name" value="Ricin_B_lectin"/>
</dbReference>
<feature type="transmembrane region" description="Helical" evidence="2">
    <location>
        <begin position="214"/>
        <end position="234"/>
    </location>
</feature>
<accession>A0ABW8LFX7</accession>
<protein>
    <submittedName>
        <fullName evidence="4">RICIN domain-containing protein</fullName>
    </submittedName>
</protein>
<proteinExistence type="predicted"/>
<dbReference type="CDD" id="cd00161">
    <property type="entry name" value="beta-trefoil_Ricin-like"/>
    <property type="match status" value="1"/>
</dbReference>
<dbReference type="InterPro" id="IPR035992">
    <property type="entry name" value="Ricin_B-like_lectins"/>
</dbReference>
<evidence type="ECO:0000313" key="5">
    <source>
        <dbReference type="Proteomes" id="UP001620295"/>
    </source>
</evidence>
<feature type="region of interest" description="Disordered" evidence="1">
    <location>
        <begin position="237"/>
        <end position="324"/>
    </location>
</feature>
<gene>
    <name evidence="4" type="ORF">ACI2L5_05850</name>
</gene>
<keyword evidence="2" id="KW-0812">Transmembrane</keyword>
<evidence type="ECO:0000259" key="3">
    <source>
        <dbReference type="SMART" id="SM00458"/>
    </source>
</evidence>
<feature type="compositionally biased region" description="Low complexity" evidence="1">
    <location>
        <begin position="60"/>
        <end position="74"/>
    </location>
</feature>
<dbReference type="Gene3D" id="2.80.10.50">
    <property type="match status" value="1"/>
</dbReference>
<evidence type="ECO:0000256" key="2">
    <source>
        <dbReference type="SAM" id="Phobius"/>
    </source>
</evidence>
<dbReference type="SUPFAM" id="SSF50370">
    <property type="entry name" value="Ricin B-like lectins"/>
    <property type="match status" value="1"/>
</dbReference>
<dbReference type="RefSeq" id="WP_358632816.1">
    <property type="nucleotide sequence ID" value="NZ_JBFAEV010000004.1"/>
</dbReference>
<evidence type="ECO:0000313" key="4">
    <source>
        <dbReference type="EMBL" id="MFK4264448.1"/>
    </source>
</evidence>
<feature type="compositionally biased region" description="Low complexity" evidence="1">
    <location>
        <begin position="174"/>
        <end position="205"/>
    </location>
</feature>
<feature type="region of interest" description="Disordered" evidence="1">
    <location>
        <begin position="1"/>
        <end position="213"/>
    </location>
</feature>
<keyword evidence="2" id="KW-1133">Transmembrane helix</keyword>